<comment type="similarity">
    <text evidence="9">In the N-terminal section; belongs to the UvrB family.</text>
</comment>
<dbReference type="BioCyc" id="HACI382638:HAC_RS01340-MONOMER"/>
<dbReference type="AlphaFoldDB" id="Q17YY4"/>
<dbReference type="SUPFAM" id="SSF143517">
    <property type="entry name" value="TRCF domain-like"/>
    <property type="match status" value="1"/>
</dbReference>
<dbReference type="GO" id="GO:0006270">
    <property type="term" value="P:DNA replication initiation"/>
    <property type="evidence" value="ECO:0007669"/>
    <property type="project" value="TreeGrafter"/>
</dbReference>
<dbReference type="GO" id="GO:0000716">
    <property type="term" value="P:transcription-coupled nucleotide-excision repair, DNA damage recognition"/>
    <property type="evidence" value="ECO:0007669"/>
    <property type="project" value="UniProtKB-UniRule"/>
</dbReference>
<keyword evidence="3 9" id="KW-0227">DNA damage</keyword>
<evidence type="ECO:0000259" key="11">
    <source>
        <dbReference type="PROSITE" id="PS51194"/>
    </source>
</evidence>
<dbReference type="CDD" id="cd18810">
    <property type="entry name" value="SF2_C_TRCF"/>
    <property type="match status" value="1"/>
</dbReference>
<dbReference type="InterPro" id="IPR027417">
    <property type="entry name" value="P-loop_NTPase"/>
</dbReference>
<dbReference type="GeneID" id="31757814"/>
<dbReference type="InterPro" id="IPR005118">
    <property type="entry name" value="TRCF_C"/>
</dbReference>
<dbReference type="InterPro" id="IPR001650">
    <property type="entry name" value="Helicase_C-like"/>
</dbReference>
<evidence type="ECO:0000256" key="8">
    <source>
        <dbReference type="ARBA" id="ARBA00023204"/>
    </source>
</evidence>
<evidence type="ECO:0000256" key="5">
    <source>
        <dbReference type="ARBA" id="ARBA00022806"/>
    </source>
</evidence>
<keyword evidence="4 9" id="KW-0378">Hydrolase</keyword>
<dbReference type="RefSeq" id="WP_011577257.1">
    <property type="nucleotide sequence ID" value="NC_008229.1"/>
</dbReference>
<dbReference type="Pfam" id="PF02559">
    <property type="entry name" value="CarD_TRCF_RID"/>
    <property type="match status" value="1"/>
</dbReference>
<dbReference type="PANTHER" id="PTHR30580:SF0">
    <property type="entry name" value="PRIMOSOMAL PROTEIN N"/>
    <property type="match status" value="1"/>
</dbReference>
<keyword evidence="1 9" id="KW-0963">Cytoplasm</keyword>
<evidence type="ECO:0000256" key="3">
    <source>
        <dbReference type="ARBA" id="ARBA00022763"/>
    </source>
</evidence>
<evidence type="ECO:0000313" key="13">
    <source>
        <dbReference type="Proteomes" id="UP000000775"/>
    </source>
</evidence>
<dbReference type="KEGG" id="hac:Hac_0299"/>
<dbReference type="SMART" id="SM00487">
    <property type="entry name" value="DEXDc"/>
    <property type="match status" value="1"/>
</dbReference>
<keyword evidence="5" id="KW-0347">Helicase</keyword>
<evidence type="ECO:0000259" key="10">
    <source>
        <dbReference type="PROSITE" id="PS51192"/>
    </source>
</evidence>
<reference evidence="12 13" key="1">
    <citation type="journal article" date="2006" name="PLoS Genet.">
        <title>Who ate whom? Adaptive Helicobacter genomic changes that accompanied a host jump from early humans to large felines.</title>
        <authorList>
            <person name="Eppinger M."/>
            <person name="Baar C."/>
            <person name="Linz B."/>
            <person name="Raddatz G."/>
            <person name="Lanz C."/>
            <person name="Keller H."/>
            <person name="Morelli G."/>
            <person name="Gressmann H."/>
            <person name="Achtman M."/>
            <person name="Schuster S.C."/>
        </authorList>
    </citation>
    <scope>NUCLEOTIDE SEQUENCE [LARGE SCALE GENOMIC DNA]</scope>
    <source>
        <strain evidence="12 13">Sheeba</strain>
    </source>
</reference>
<evidence type="ECO:0000256" key="7">
    <source>
        <dbReference type="ARBA" id="ARBA00023125"/>
    </source>
</evidence>
<dbReference type="GO" id="GO:0005524">
    <property type="term" value="F:ATP binding"/>
    <property type="evidence" value="ECO:0007669"/>
    <property type="project" value="UniProtKB-UniRule"/>
</dbReference>
<name>Q17YY4_HELAH</name>
<accession>Q17YY4</accession>
<evidence type="ECO:0000256" key="2">
    <source>
        <dbReference type="ARBA" id="ARBA00022741"/>
    </source>
</evidence>
<dbReference type="OrthoDB" id="9804325at2"/>
<dbReference type="Gene3D" id="3.90.1150.50">
    <property type="entry name" value="Transcription-repair-coupling factor, D7 domain"/>
    <property type="match status" value="1"/>
</dbReference>
<protein>
    <recommendedName>
        <fullName evidence="9">Transcription-repair-coupling factor</fullName>
        <shortName evidence="9">TRCF</shortName>
        <ecNumber evidence="9">3.6.4.-</ecNumber>
    </recommendedName>
</protein>
<dbReference type="GO" id="GO:0043138">
    <property type="term" value="F:3'-5' DNA helicase activity"/>
    <property type="evidence" value="ECO:0007669"/>
    <property type="project" value="TreeGrafter"/>
</dbReference>
<dbReference type="SUPFAM" id="SSF52540">
    <property type="entry name" value="P-loop containing nucleoside triphosphate hydrolases"/>
    <property type="match status" value="2"/>
</dbReference>
<dbReference type="InterPro" id="IPR037235">
    <property type="entry name" value="TRCF-like_C_D7"/>
</dbReference>
<keyword evidence="8 9" id="KW-0234">DNA repair</keyword>
<dbReference type="Pfam" id="PF17757">
    <property type="entry name" value="UvrB_inter"/>
    <property type="match status" value="1"/>
</dbReference>
<dbReference type="CDD" id="cd17991">
    <property type="entry name" value="DEXHc_TRCF"/>
    <property type="match status" value="1"/>
</dbReference>
<dbReference type="InterPro" id="IPR036101">
    <property type="entry name" value="CarD-like/TRCF_RID_sf"/>
</dbReference>
<dbReference type="eggNOG" id="COG1197">
    <property type="taxonomic scope" value="Bacteria"/>
</dbReference>
<dbReference type="InterPro" id="IPR014001">
    <property type="entry name" value="Helicase_ATP-bd"/>
</dbReference>
<dbReference type="STRING" id="382638.Hac_0299"/>
<dbReference type="SMART" id="SM01058">
    <property type="entry name" value="CarD_TRCF"/>
    <property type="match status" value="1"/>
</dbReference>
<organism evidence="12 13">
    <name type="scientific">Helicobacter acinonychis (strain Sheeba)</name>
    <dbReference type="NCBI Taxonomy" id="382638"/>
    <lineage>
        <taxon>Bacteria</taxon>
        <taxon>Pseudomonadati</taxon>
        <taxon>Campylobacterota</taxon>
        <taxon>Epsilonproteobacteria</taxon>
        <taxon>Campylobacterales</taxon>
        <taxon>Helicobacteraceae</taxon>
        <taxon>Helicobacter</taxon>
    </lineage>
</organism>
<dbReference type="GO" id="GO:0006355">
    <property type="term" value="P:regulation of DNA-templated transcription"/>
    <property type="evidence" value="ECO:0007669"/>
    <property type="project" value="UniProtKB-UniRule"/>
</dbReference>
<evidence type="ECO:0000256" key="9">
    <source>
        <dbReference type="HAMAP-Rule" id="MF_00969"/>
    </source>
</evidence>
<dbReference type="Gene3D" id="2.40.10.170">
    <property type="match status" value="1"/>
</dbReference>
<dbReference type="InterPro" id="IPR011545">
    <property type="entry name" value="DEAD/DEAH_box_helicase_dom"/>
</dbReference>
<keyword evidence="2 9" id="KW-0547">Nucleotide-binding</keyword>
<dbReference type="InterPro" id="IPR041471">
    <property type="entry name" value="UvrB_inter"/>
</dbReference>
<evidence type="ECO:0000313" key="12">
    <source>
        <dbReference type="EMBL" id="CAJ99142.1"/>
    </source>
</evidence>
<feature type="domain" description="Helicase ATP-binding" evidence="10">
    <location>
        <begin position="499"/>
        <end position="656"/>
    </location>
</feature>
<dbReference type="GO" id="GO:0003684">
    <property type="term" value="F:damaged DNA binding"/>
    <property type="evidence" value="ECO:0007669"/>
    <property type="project" value="InterPro"/>
</dbReference>
<feature type="domain" description="Helicase C-terminal" evidence="11">
    <location>
        <begin position="669"/>
        <end position="833"/>
    </location>
</feature>
<dbReference type="Pfam" id="PF03461">
    <property type="entry name" value="TRCF"/>
    <property type="match status" value="1"/>
</dbReference>
<dbReference type="HOGENOM" id="CLU_005122_1_2_7"/>
<dbReference type="GO" id="GO:0016787">
    <property type="term" value="F:hydrolase activity"/>
    <property type="evidence" value="ECO:0007669"/>
    <property type="project" value="UniProtKB-KW"/>
</dbReference>
<dbReference type="PROSITE" id="PS51192">
    <property type="entry name" value="HELICASE_ATP_BIND_1"/>
    <property type="match status" value="1"/>
</dbReference>
<dbReference type="GO" id="GO:0005737">
    <property type="term" value="C:cytoplasm"/>
    <property type="evidence" value="ECO:0007669"/>
    <property type="project" value="UniProtKB-SubCell"/>
</dbReference>
<dbReference type="PANTHER" id="PTHR30580">
    <property type="entry name" value="PRIMOSOMAL PROTEIN N"/>
    <property type="match status" value="1"/>
</dbReference>
<dbReference type="Pfam" id="PF00270">
    <property type="entry name" value="DEAD"/>
    <property type="match status" value="1"/>
</dbReference>
<evidence type="ECO:0000256" key="4">
    <source>
        <dbReference type="ARBA" id="ARBA00022801"/>
    </source>
</evidence>
<dbReference type="Proteomes" id="UP000000775">
    <property type="component" value="Chromosome"/>
</dbReference>
<evidence type="ECO:0000256" key="1">
    <source>
        <dbReference type="ARBA" id="ARBA00022490"/>
    </source>
</evidence>
<evidence type="ECO:0000256" key="6">
    <source>
        <dbReference type="ARBA" id="ARBA00022840"/>
    </source>
</evidence>
<comment type="subcellular location">
    <subcellularLocation>
        <location evidence="9">Cytoplasm</location>
    </subcellularLocation>
</comment>
<dbReference type="Gene3D" id="3.40.50.300">
    <property type="entry name" value="P-loop containing nucleotide triphosphate hydrolases"/>
    <property type="match status" value="2"/>
</dbReference>
<dbReference type="InterPro" id="IPR003711">
    <property type="entry name" value="CarD-like/TRCF_RID"/>
</dbReference>
<comment type="similarity">
    <text evidence="9">In the C-terminal section; belongs to the helicase family. RecG subfamily.</text>
</comment>
<dbReference type="GO" id="GO:0006310">
    <property type="term" value="P:DNA recombination"/>
    <property type="evidence" value="ECO:0007669"/>
    <property type="project" value="TreeGrafter"/>
</dbReference>
<dbReference type="NCBIfam" id="TIGR00580">
    <property type="entry name" value="mfd"/>
    <property type="match status" value="1"/>
</dbReference>
<proteinExistence type="inferred from homology"/>
<sequence>MIQSILYRALNKGFDCQILACKDFKESELAKEVISYVKPHIKAILFPEFRAKKNDDLRSFFEEFLQLLGALREFYQALEKKQEAIIIAPISALLHPLPKKELLESFKITLLEKYDLKELKDKLFYYGYEILDLVEVEGEASFRGDIVDIYAPNSKAYRLSFFDTECESIKEFDPLTQMSLKEDLLEIEITPTLFSLDEQSYKNLQTKVEQSPLNSFSKDLASFGLWFLDEKAQDLLSVYPSIISPKALEEIQELASLNELDLQRFKSLKILETPQGYEDLEIHARTIESFIALHSHHKITLLAPNKTILDNVLGTLDTSHIQCVIAPFVLNFKTPDKIFISLNSFERKKKHKKSKLALNELNAGEWVVHDDYGVGVFSQLIQHSVLGSKRDFLEIAYLGEDKLLLPVENLHLIARYVAQSDSVPTKDRLGKGSFLKLKAKVRTKLLEIASKIIELAAERNLILGKKMDTHLAELEIFKTHAGFEYTNDQEKAIAEISKDLGSHRVMDRLLSGDVGFGKTEVAMHAIFCAFLNGFQSALVVPTTLLAHQHFETLRARFENFGVKVARLDRYVSEKNKLLKAVESGLIDVLVGTHAILGTKFKNLGLMVVDEEHKFGVKQKEALKELSKSVHFLSMSATPIPRTLNMALSQIKGISSLKTPPTDRKPSRTFLKEKNDELLKEIIHRELRRNGQIFYIHNHIASISKVKKELENLIPKLKIAILHSQINANESEEIMLEFAKGNYQVLLCTSIVESGIHLPNANTIIIDNAQNFGLADLHQLRGRVGRGKKEGFCYFLIEDQKSLNDQALKRLLALEKNSYLGSGESIAYHDLEIRGGGNLLGQDQSGHIKNIGYSLYTRMLEDAIYELSGGKKRLEKSVEIQLSVSAFLNPELIASDSLRLDLYRRLSLCENVDEVGQIHEEIEDRFGKIDALSEQFLQIITLKILANELGILKLSNFNQNITIAYSDETKGSLKAPSKDDNDILETLLKHLRAQISLKRRKNASF</sequence>
<dbReference type="Pfam" id="PF00271">
    <property type="entry name" value="Helicase_C"/>
    <property type="match status" value="1"/>
</dbReference>
<dbReference type="EC" id="3.6.4.-" evidence="9"/>
<dbReference type="HAMAP" id="MF_00969">
    <property type="entry name" value="TRCF"/>
    <property type="match status" value="1"/>
</dbReference>
<dbReference type="GO" id="GO:0006302">
    <property type="term" value="P:double-strand break repair"/>
    <property type="evidence" value="ECO:0007669"/>
    <property type="project" value="TreeGrafter"/>
</dbReference>
<keyword evidence="7 9" id="KW-0238">DNA-binding</keyword>
<gene>
    <name evidence="9 12" type="primary">mfd</name>
    <name evidence="12" type="ordered locus">Hac_0299</name>
</gene>
<dbReference type="SUPFAM" id="SSF141259">
    <property type="entry name" value="CarD-like"/>
    <property type="match status" value="1"/>
</dbReference>
<dbReference type="PROSITE" id="PS51194">
    <property type="entry name" value="HELICASE_CTER"/>
    <property type="match status" value="1"/>
</dbReference>
<keyword evidence="13" id="KW-1185">Reference proteome</keyword>
<keyword evidence="6 9" id="KW-0067">ATP-binding</keyword>
<comment type="function">
    <text evidence="9">Couples transcription and DNA repair by recognizing RNA polymerase (RNAP) stalled at DNA lesions. Mediates ATP-dependent release of RNAP and its truncated transcript from the DNA, and recruitment of nucleotide excision repair machinery to the damaged site.</text>
</comment>
<dbReference type="SMART" id="SM00490">
    <property type="entry name" value="HELICc"/>
    <property type="match status" value="1"/>
</dbReference>
<dbReference type="SMART" id="SM00982">
    <property type="entry name" value="TRCF"/>
    <property type="match status" value="1"/>
</dbReference>
<dbReference type="EMBL" id="AM260522">
    <property type="protein sequence ID" value="CAJ99142.1"/>
    <property type="molecule type" value="Genomic_DNA"/>
</dbReference>
<dbReference type="InterPro" id="IPR004576">
    <property type="entry name" value="Mfd"/>
</dbReference>
<dbReference type="Gene3D" id="3.30.2060.10">
    <property type="entry name" value="Penicillin-binding protein 1b domain"/>
    <property type="match status" value="1"/>
</dbReference>